<evidence type="ECO:0000313" key="13">
    <source>
        <dbReference type="Proteomes" id="UP000567179"/>
    </source>
</evidence>
<dbReference type="InterPro" id="IPR020846">
    <property type="entry name" value="MFS_dom"/>
</dbReference>
<keyword evidence="4" id="KW-0762">Sugar transport</keyword>
<feature type="transmembrane region" description="Helical" evidence="10">
    <location>
        <begin position="125"/>
        <end position="144"/>
    </location>
</feature>
<evidence type="ECO:0000313" key="12">
    <source>
        <dbReference type="EMBL" id="KAF5319204.1"/>
    </source>
</evidence>
<protein>
    <recommendedName>
        <fullName evidence="11">Major facilitator superfamily (MFS) profile domain-containing protein</fullName>
    </recommendedName>
</protein>
<keyword evidence="7 10" id="KW-0472">Membrane</keyword>
<evidence type="ECO:0000256" key="1">
    <source>
        <dbReference type="ARBA" id="ARBA00004141"/>
    </source>
</evidence>
<accession>A0A8H5B9F3</accession>
<organism evidence="12 13">
    <name type="scientific">Psilocybe cf. subviscida</name>
    <dbReference type="NCBI Taxonomy" id="2480587"/>
    <lineage>
        <taxon>Eukaryota</taxon>
        <taxon>Fungi</taxon>
        <taxon>Dikarya</taxon>
        <taxon>Basidiomycota</taxon>
        <taxon>Agaricomycotina</taxon>
        <taxon>Agaricomycetes</taxon>
        <taxon>Agaricomycetidae</taxon>
        <taxon>Agaricales</taxon>
        <taxon>Agaricineae</taxon>
        <taxon>Strophariaceae</taxon>
        <taxon>Psilocybe</taxon>
    </lineage>
</organism>
<feature type="transmembrane region" description="Helical" evidence="10">
    <location>
        <begin position="347"/>
        <end position="369"/>
    </location>
</feature>
<dbReference type="SUPFAM" id="SSF103473">
    <property type="entry name" value="MFS general substrate transporter"/>
    <property type="match status" value="1"/>
</dbReference>
<dbReference type="GO" id="GO:0005886">
    <property type="term" value="C:plasma membrane"/>
    <property type="evidence" value="ECO:0007669"/>
    <property type="project" value="TreeGrafter"/>
</dbReference>
<evidence type="ECO:0000256" key="8">
    <source>
        <dbReference type="ARBA" id="ARBA00049119"/>
    </source>
</evidence>
<dbReference type="InterPro" id="IPR005829">
    <property type="entry name" value="Sugar_transporter_CS"/>
</dbReference>
<dbReference type="PROSITE" id="PS00216">
    <property type="entry name" value="SUGAR_TRANSPORT_1"/>
    <property type="match status" value="1"/>
</dbReference>
<dbReference type="CDD" id="cd17356">
    <property type="entry name" value="MFS_HXT"/>
    <property type="match status" value="1"/>
</dbReference>
<comment type="caution">
    <text evidence="12">The sequence shown here is derived from an EMBL/GenBank/DDBJ whole genome shotgun (WGS) entry which is preliminary data.</text>
</comment>
<dbReference type="InterPro" id="IPR050360">
    <property type="entry name" value="MFS_Sugar_Transporters"/>
</dbReference>
<dbReference type="PROSITE" id="PS50850">
    <property type="entry name" value="MFS"/>
    <property type="match status" value="1"/>
</dbReference>
<feature type="transmembrane region" description="Helical" evidence="10">
    <location>
        <begin position="190"/>
        <end position="209"/>
    </location>
</feature>
<keyword evidence="13" id="KW-1185">Reference proteome</keyword>
<gene>
    <name evidence="12" type="ORF">D9619_008539</name>
</gene>
<reference evidence="12 13" key="1">
    <citation type="journal article" date="2020" name="ISME J.">
        <title>Uncovering the hidden diversity of litter-decomposition mechanisms in mushroom-forming fungi.</title>
        <authorList>
            <person name="Floudas D."/>
            <person name="Bentzer J."/>
            <person name="Ahren D."/>
            <person name="Johansson T."/>
            <person name="Persson P."/>
            <person name="Tunlid A."/>
        </authorList>
    </citation>
    <scope>NUCLEOTIDE SEQUENCE [LARGE SCALE GENOMIC DNA]</scope>
    <source>
        <strain evidence="12 13">CBS 101986</strain>
    </source>
</reference>
<feature type="transmembrane region" description="Helical" evidence="10">
    <location>
        <begin position="66"/>
        <end position="87"/>
    </location>
</feature>
<dbReference type="Pfam" id="PF00083">
    <property type="entry name" value="Sugar_tr"/>
    <property type="match status" value="1"/>
</dbReference>
<evidence type="ECO:0000256" key="2">
    <source>
        <dbReference type="ARBA" id="ARBA00010992"/>
    </source>
</evidence>
<evidence type="ECO:0000256" key="3">
    <source>
        <dbReference type="ARBA" id="ARBA00022448"/>
    </source>
</evidence>
<dbReference type="GO" id="GO:0005351">
    <property type="term" value="F:carbohydrate:proton symporter activity"/>
    <property type="evidence" value="ECO:0007669"/>
    <property type="project" value="TreeGrafter"/>
</dbReference>
<dbReference type="FunFam" id="1.20.1250.20:FF:000044">
    <property type="entry name" value="Hexose transporter Hxt3p"/>
    <property type="match status" value="1"/>
</dbReference>
<evidence type="ECO:0000259" key="11">
    <source>
        <dbReference type="PROSITE" id="PS50850"/>
    </source>
</evidence>
<dbReference type="InterPro" id="IPR003663">
    <property type="entry name" value="Sugar/inositol_transpt"/>
</dbReference>
<evidence type="ECO:0000256" key="6">
    <source>
        <dbReference type="ARBA" id="ARBA00022989"/>
    </source>
</evidence>
<dbReference type="EMBL" id="JAACJJ010000029">
    <property type="protein sequence ID" value="KAF5319204.1"/>
    <property type="molecule type" value="Genomic_DNA"/>
</dbReference>
<keyword evidence="3" id="KW-0813">Transport</keyword>
<dbReference type="InterPro" id="IPR005828">
    <property type="entry name" value="MFS_sugar_transport-like"/>
</dbReference>
<feature type="transmembrane region" description="Helical" evidence="10">
    <location>
        <begin position="381"/>
        <end position="405"/>
    </location>
</feature>
<dbReference type="Gene3D" id="1.20.1250.20">
    <property type="entry name" value="MFS general substrate transporter like domains"/>
    <property type="match status" value="1"/>
</dbReference>
<dbReference type="PROSITE" id="PS00217">
    <property type="entry name" value="SUGAR_TRANSPORT_2"/>
    <property type="match status" value="1"/>
</dbReference>
<evidence type="ECO:0000256" key="10">
    <source>
        <dbReference type="SAM" id="Phobius"/>
    </source>
</evidence>
<dbReference type="PANTHER" id="PTHR48022:SF75">
    <property type="entry name" value="GALACTOSE TRANSPORTER-RELATED"/>
    <property type="match status" value="1"/>
</dbReference>
<dbReference type="PANTHER" id="PTHR48022">
    <property type="entry name" value="PLASTIDIC GLUCOSE TRANSPORTER 4"/>
    <property type="match status" value="1"/>
</dbReference>
<feature type="transmembrane region" description="Helical" evidence="10">
    <location>
        <begin position="449"/>
        <end position="467"/>
    </location>
</feature>
<comment type="similarity">
    <text evidence="2">Belongs to the major facilitator superfamily. Sugar transporter (TC 2.A.1.1) family.</text>
</comment>
<dbReference type="PRINTS" id="PR00171">
    <property type="entry name" value="SUGRTRNSPORT"/>
</dbReference>
<dbReference type="Proteomes" id="UP000567179">
    <property type="component" value="Unassembled WGS sequence"/>
</dbReference>
<dbReference type="OrthoDB" id="5141738at2759"/>
<dbReference type="AlphaFoldDB" id="A0A8H5B9F3"/>
<proteinExistence type="inferred from homology"/>
<keyword evidence="6 10" id="KW-1133">Transmembrane helix</keyword>
<evidence type="ECO:0000256" key="5">
    <source>
        <dbReference type="ARBA" id="ARBA00022692"/>
    </source>
</evidence>
<comment type="catalytic activity">
    <reaction evidence="8">
        <text>myo-inositol(out) + H(+)(out) = myo-inositol(in) + H(+)(in)</text>
        <dbReference type="Rhea" id="RHEA:60364"/>
        <dbReference type="ChEBI" id="CHEBI:15378"/>
        <dbReference type="ChEBI" id="CHEBI:17268"/>
    </reaction>
</comment>
<evidence type="ECO:0000256" key="4">
    <source>
        <dbReference type="ARBA" id="ARBA00022597"/>
    </source>
</evidence>
<feature type="compositionally biased region" description="Gly residues" evidence="9">
    <location>
        <begin position="612"/>
        <end position="623"/>
    </location>
</feature>
<name>A0A8H5B9F3_9AGAR</name>
<dbReference type="InterPro" id="IPR036259">
    <property type="entry name" value="MFS_trans_sf"/>
</dbReference>
<feature type="transmembrane region" description="Helical" evidence="10">
    <location>
        <begin position="156"/>
        <end position="178"/>
    </location>
</feature>
<feature type="transmembrane region" description="Helical" evidence="10">
    <location>
        <begin position="426"/>
        <end position="443"/>
    </location>
</feature>
<comment type="subcellular location">
    <subcellularLocation>
        <location evidence="1">Membrane</location>
        <topology evidence="1">Multi-pass membrane protein</topology>
    </subcellularLocation>
</comment>
<dbReference type="NCBIfam" id="TIGR00879">
    <property type="entry name" value="SP"/>
    <property type="match status" value="1"/>
</dbReference>
<feature type="domain" description="Major facilitator superfamily (MFS) profile" evidence="11">
    <location>
        <begin position="18"/>
        <end position="470"/>
    </location>
</feature>
<feature type="transmembrane region" description="Helical" evidence="10">
    <location>
        <begin position="319"/>
        <end position="340"/>
    </location>
</feature>
<feature type="transmembrane region" description="Helical" evidence="10">
    <location>
        <begin position="99"/>
        <end position="119"/>
    </location>
</feature>
<evidence type="ECO:0000256" key="7">
    <source>
        <dbReference type="ARBA" id="ARBA00023136"/>
    </source>
</evidence>
<keyword evidence="5 10" id="KW-0812">Transmembrane</keyword>
<feature type="region of interest" description="Disordered" evidence="9">
    <location>
        <begin position="547"/>
        <end position="681"/>
    </location>
</feature>
<sequence>MPLFYMHGMPIGSTAIMLALIASMGGFIFGYDTGQISDMLLMEDFKLRFATCSNPLDHNTCAFSTVRAGLIVSLLSIGTLAGALMGAPVADTLGRRKAMIVECGVFAIGVIIQLCSFHVWQQVAVGRLISGLGVGALSAAVPMYQAETAPTQIRGTLTATYQLFITLGILVAYCIAIGTRSLPDGASWRTLVGLGLIWPGILSAGMMFMPESPRWLVAHGRKNDAAVSVARAHGIKSTPDQNRTENRFVVAEVDEIENQIQAESRFKAGWIDCFKPENKTLYRTLLGMTLQSFQQLTGANYFFYYGATVFLSVGIEDSFVTQIILGAVNFVCTFGGLYVMERFGRRWPLIIGGIWQACWLFVFAAAGTAKDPQENPGIGKLMIVAACMFILGYAMTWAPGIWILIGETFPTRTRAKQGALSTASNWLWNFLIAFFTPFIVSAIKFRYGFVFAACNLMGAVIVFFFLYESSDLSLESVDDMYNDPKCKPWTSEKWAPVGYASRRDVAQQTKAAQAHKPLASGAIEEKQLEHAEREGHYGRDAEKAGMGAAATNGHTNGNGYPNEKMNGAANGHGHAENEKGPLFDQNVTQPGDVQGTDAGNVVDPNGAETGVGYHGNIGAGFGGAHPQTQTQGVDHPPQLQPRGGVYSAPAPPQTGSQQQGSHVPPPPIRKHYDPTNMGEPL</sequence>
<evidence type="ECO:0000256" key="9">
    <source>
        <dbReference type="SAM" id="MobiDB-lite"/>
    </source>
</evidence>